<keyword evidence="2" id="KW-1185">Reference proteome</keyword>
<sequence>MTTPETGERLYLFDRMPLGPTPNSRRRAELRSNCFQKWLSTCSKEFAPDDGRTAEGTQANKTLERTSCITLTLKTPPTRGKRHNRQKMFVWPRSTTSLNQNF</sequence>
<evidence type="ECO:0000313" key="2">
    <source>
        <dbReference type="Proteomes" id="UP000479000"/>
    </source>
</evidence>
<reference evidence="1 2" key="1">
    <citation type="submission" date="2020-02" db="EMBL/GenBank/DDBJ databases">
        <authorList>
            <person name="Ferguson B K."/>
        </authorList>
    </citation>
    <scope>NUCLEOTIDE SEQUENCE [LARGE SCALE GENOMIC DNA]</scope>
</reference>
<organism evidence="1 2">
    <name type="scientific">Nesidiocoris tenuis</name>
    <dbReference type="NCBI Taxonomy" id="355587"/>
    <lineage>
        <taxon>Eukaryota</taxon>
        <taxon>Metazoa</taxon>
        <taxon>Ecdysozoa</taxon>
        <taxon>Arthropoda</taxon>
        <taxon>Hexapoda</taxon>
        <taxon>Insecta</taxon>
        <taxon>Pterygota</taxon>
        <taxon>Neoptera</taxon>
        <taxon>Paraneoptera</taxon>
        <taxon>Hemiptera</taxon>
        <taxon>Heteroptera</taxon>
        <taxon>Panheteroptera</taxon>
        <taxon>Cimicomorpha</taxon>
        <taxon>Miridae</taxon>
        <taxon>Dicyphina</taxon>
        <taxon>Nesidiocoris</taxon>
    </lineage>
</organism>
<gene>
    <name evidence="1" type="ORF">NTEN_LOCUS5148</name>
</gene>
<name>A0A6H5GAV3_9HEMI</name>
<proteinExistence type="predicted"/>
<protein>
    <submittedName>
        <fullName evidence="1">Uncharacterized protein</fullName>
    </submittedName>
</protein>
<feature type="non-terminal residue" evidence="1">
    <location>
        <position position="102"/>
    </location>
</feature>
<dbReference type="Proteomes" id="UP000479000">
    <property type="component" value="Unassembled WGS sequence"/>
</dbReference>
<accession>A0A6H5GAV3</accession>
<evidence type="ECO:0000313" key="1">
    <source>
        <dbReference type="EMBL" id="CAA9998865.1"/>
    </source>
</evidence>
<dbReference type="EMBL" id="CADCXU010007494">
    <property type="protein sequence ID" value="CAA9998865.1"/>
    <property type="molecule type" value="Genomic_DNA"/>
</dbReference>
<dbReference type="AlphaFoldDB" id="A0A6H5GAV3"/>